<name>A0A8S5UD24_9CAUD</name>
<sequence>MAKNQCFQAVVLFIFHRTVDNSIKKDMTLDFLKIVVTSSHFFFYKFVESLEESGFPAISHVDSTNLGLDVLLCQIF</sequence>
<evidence type="ECO:0000313" key="1">
    <source>
        <dbReference type="EMBL" id="DAF92381.1"/>
    </source>
</evidence>
<protein>
    <submittedName>
        <fullName evidence="1">Uncharacterized protein</fullName>
    </submittedName>
</protein>
<organism evidence="1">
    <name type="scientific">Myoviridae sp. ctOpw2</name>
    <dbReference type="NCBI Taxonomy" id="2825093"/>
    <lineage>
        <taxon>Viruses</taxon>
        <taxon>Duplodnaviria</taxon>
        <taxon>Heunggongvirae</taxon>
        <taxon>Uroviricota</taxon>
        <taxon>Caudoviricetes</taxon>
    </lineage>
</organism>
<reference evidence="1" key="1">
    <citation type="journal article" date="2021" name="Proc. Natl. Acad. Sci. U.S.A.">
        <title>A Catalog of Tens of Thousands of Viruses from Human Metagenomes Reveals Hidden Associations with Chronic Diseases.</title>
        <authorList>
            <person name="Tisza M.J."/>
            <person name="Buck C.B."/>
        </authorList>
    </citation>
    <scope>NUCLEOTIDE SEQUENCE</scope>
    <source>
        <strain evidence="1">CtOpw2</strain>
    </source>
</reference>
<accession>A0A8S5UD24</accession>
<proteinExistence type="predicted"/>
<dbReference type="EMBL" id="BK016065">
    <property type="protein sequence ID" value="DAF92381.1"/>
    <property type="molecule type" value="Genomic_DNA"/>
</dbReference>